<dbReference type="InterPro" id="IPR006674">
    <property type="entry name" value="HD_domain"/>
</dbReference>
<dbReference type="PANTHER" id="PTHR37294:SF1">
    <property type="entry name" value="3'-5' EXORIBONUCLEASE YHAM"/>
    <property type="match status" value="1"/>
</dbReference>
<evidence type="ECO:0000313" key="4">
    <source>
        <dbReference type="Proteomes" id="UP000525298"/>
    </source>
</evidence>
<keyword evidence="4" id="KW-1185">Reference proteome</keyword>
<dbReference type="SUPFAM" id="SSF109604">
    <property type="entry name" value="HD-domain/PDEase-like"/>
    <property type="match status" value="1"/>
</dbReference>
<dbReference type="Pfam" id="PF01966">
    <property type="entry name" value="HD"/>
    <property type="match status" value="1"/>
</dbReference>
<dbReference type="GO" id="GO:0003676">
    <property type="term" value="F:nucleic acid binding"/>
    <property type="evidence" value="ECO:0007669"/>
    <property type="project" value="InterPro"/>
</dbReference>
<name>A0A7W0C7Z5_9BACT</name>
<dbReference type="Gene3D" id="2.40.50.140">
    <property type="entry name" value="Nucleic acid-binding proteins"/>
    <property type="match status" value="1"/>
</dbReference>
<feature type="domain" description="HD/PDEase" evidence="2">
    <location>
        <begin position="157"/>
        <end position="290"/>
    </location>
</feature>
<dbReference type="Gene3D" id="1.10.3210.10">
    <property type="entry name" value="Hypothetical protein af1432"/>
    <property type="match status" value="1"/>
</dbReference>
<organism evidence="3 4">
    <name type="scientific">Desulfosalsimonas propionicica</name>
    <dbReference type="NCBI Taxonomy" id="332175"/>
    <lineage>
        <taxon>Bacteria</taxon>
        <taxon>Pseudomonadati</taxon>
        <taxon>Thermodesulfobacteriota</taxon>
        <taxon>Desulfobacteria</taxon>
        <taxon>Desulfobacterales</taxon>
        <taxon>Desulfosalsimonadaceae</taxon>
        <taxon>Desulfosalsimonas</taxon>
    </lineage>
</organism>
<dbReference type="PANTHER" id="PTHR37294">
    <property type="entry name" value="3'-5' EXORIBONUCLEASE YHAM"/>
    <property type="match status" value="1"/>
</dbReference>
<evidence type="ECO:0000256" key="1">
    <source>
        <dbReference type="ARBA" id="ARBA00022801"/>
    </source>
</evidence>
<dbReference type="Proteomes" id="UP000525298">
    <property type="component" value="Unassembled WGS sequence"/>
</dbReference>
<gene>
    <name evidence="3" type="ORF">HNR65_001068</name>
</gene>
<dbReference type="EMBL" id="JACDUS010000002">
    <property type="protein sequence ID" value="MBA2880750.1"/>
    <property type="molecule type" value="Genomic_DNA"/>
</dbReference>
<dbReference type="GO" id="GO:0016787">
    <property type="term" value="F:hydrolase activity"/>
    <property type="evidence" value="ECO:0007669"/>
    <property type="project" value="UniProtKB-KW"/>
</dbReference>
<dbReference type="CDD" id="cd00077">
    <property type="entry name" value="HDc"/>
    <property type="match status" value="1"/>
</dbReference>
<protein>
    <submittedName>
        <fullName evidence="3">3'-5' exoribonuclease</fullName>
        <ecNumber evidence="3">3.1.-.-</ecNumber>
    </submittedName>
</protein>
<dbReference type="CDD" id="cd04492">
    <property type="entry name" value="YhaM_OBF_like"/>
    <property type="match status" value="1"/>
</dbReference>
<accession>A0A7W0C7Z5</accession>
<evidence type="ECO:0000259" key="2">
    <source>
        <dbReference type="SMART" id="SM00471"/>
    </source>
</evidence>
<dbReference type="SUPFAM" id="SSF50249">
    <property type="entry name" value="Nucleic acid-binding proteins"/>
    <property type="match status" value="1"/>
</dbReference>
<dbReference type="RefSeq" id="WP_181550409.1">
    <property type="nucleotide sequence ID" value="NZ_JACDUS010000002.1"/>
</dbReference>
<evidence type="ECO:0000313" key="3">
    <source>
        <dbReference type="EMBL" id="MBA2880750.1"/>
    </source>
</evidence>
<dbReference type="SMART" id="SM00471">
    <property type="entry name" value="HDc"/>
    <property type="match status" value="1"/>
</dbReference>
<dbReference type="InterPro" id="IPR006675">
    <property type="entry name" value="HDIG_dom"/>
</dbReference>
<comment type="caution">
    <text evidence="3">The sequence shown here is derived from an EMBL/GenBank/DDBJ whole genome shotgun (WGS) entry which is preliminary data.</text>
</comment>
<dbReference type="InterPro" id="IPR004365">
    <property type="entry name" value="NA-bd_OB_tRNA"/>
</dbReference>
<dbReference type="Pfam" id="PF01336">
    <property type="entry name" value="tRNA_anti-codon"/>
    <property type="match status" value="1"/>
</dbReference>
<reference evidence="3 4" key="1">
    <citation type="submission" date="2020-07" db="EMBL/GenBank/DDBJ databases">
        <title>Genomic Encyclopedia of Type Strains, Phase IV (KMG-IV): sequencing the most valuable type-strain genomes for metagenomic binning, comparative biology and taxonomic classification.</title>
        <authorList>
            <person name="Goeker M."/>
        </authorList>
    </citation>
    <scope>NUCLEOTIDE SEQUENCE [LARGE SCALE GENOMIC DNA]</scope>
    <source>
        <strain evidence="3 4">DSM 17721</strain>
    </source>
</reference>
<dbReference type="GO" id="GO:0031125">
    <property type="term" value="P:rRNA 3'-end processing"/>
    <property type="evidence" value="ECO:0007669"/>
    <property type="project" value="TreeGrafter"/>
</dbReference>
<proteinExistence type="predicted"/>
<dbReference type="AlphaFoldDB" id="A0A7W0C7Z5"/>
<dbReference type="EC" id="3.1.-.-" evidence="3"/>
<dbReference type="InterPro" id="IPR003607">
    <property type="entry name" value="HD/PDEase_dom"/>
</dbReference>
<dbReference type="InterPro" id="IPR012340">
    <property type="entry name" value="NA-bd_OB-fold"/>
</dbReference>
<keyword evidence="1 3" id="KW-0378">Hydrolase</keyword>
<dbReference type="InterPro" id="IPR050798">
    <property type="entry name" value="YhaM_exoribonuc/phosphodiest"/>
</dbReference>
<sequence>MKKWFVSQLKSGQAVTELFVLAEKTLSHKKDGAPYLSIALSDKTGRVRGVVWDNVEQIADAAAAGDVVRVQGHISEYRGGLQVVVKGLEPAETGADPADFLPATRRNPEQMLERIKALGQAVSSDVLRGLLDAFWNDAGFVAQFKQAPAAKKMHHAYIGGLLEHSLSLALLADRVAGHYSGIDRDLLITGAILHDIGKINEFVFDTNIDYSSEGRLVSHIVIGVGMLEEKIRQIPDFPKQTALLLRHMMVSHHGSRELGSPEPPKTLEAVLLNYLDEIDAKIKGIREFMESQDADAEWTGYHKPLERFFFRGTPETQG</sequence>
<dbReference type="NCBIfam" id="TIGR00277">
    <property type="entry name" value="HDIG"/>
    <property type="match status" value="1"/>
</dbReference>